<proteinExistence type="predicted"/>
<evidence type="ECO:0000313" key="2">
    <source>
        <dbReference type="EMBL" id="EOK14526.1"/>
    </source>
</evidence>
<gene>
    <name evidence="2" type="ORF">WOU_00951</name>
</gene>
<protein>
    <recommendedName>
        <fullName evidence="4">Holin</fullName>
    </recommendedName>
</protein>
<keyword evidence="1" id="KW-1133">Transmembrane helix</keyword>
<evidence type="ECO:0008006" key="4">
    <source>
        <dbReference type="Google" id="ProtNLM"/>
    </source>
</evidence>
<comment type="caution">
    <text evidence="2">The sequence shown here is derived from an EMBL/GenBank/DDBJ whole genome shotgun (WGS) entry which is preliminary data.</text>
</comment>
<accession>R3KMA6</accession>
<evidence type="ECO:0000256" key="1">
    <source>
        <dbReference type="SAM" id="Phobius"/>
    </source>
</evidence>
<dbReference type="Proteomes" id="UP000013638">
    <property type="component" value="Unassembled WGS sequence"/>
</dbReference>
<dbReference type="RefSeq" id="WP_010828685.1">
    <property type="nucleotide sequence ID" value="NZ_KB944862.1"/>
</dbReference>
<name>R3KMA6_ENTFL</name>
<reference evidence="2 3" key="1">
    <citation type="submission" date="2013-02" db="EMBL/GenBank/DDBJ databases">
        <title>The Genome Sequence of Enterococcus faecalis ATCC_6055.</title>
        <authorList>
            <consortium name="The Broad Institute Genome Sequencing Platform"/>
            <consortium name="The Broad Institute Genome Sequencing Center for Infectious Disease"/>
            <person name="Earl A.M."/>
            <person name="Gilmore M.S."/>
            <person name="Lebreton F."/>
            <person name="Walker B."/>
            <person name="Young S.K."/>
            <person name="Zeng Q."/>
            <person name="Gargeya S."/>
            <person name="Fitzgerald M."/>
            <person name="Haas B."/>
            <person name="Abouelleil A."/>
            <person name="Alvarado L."/>
            <person name="Arachchi H.M."/>
            <person name="Berlin A.M."/>
            <person name="Chapman S.B."/>
            <person name="Dewar J."/>
            <person name="Goldberg J."/>
            <person name="Griggs A."/>
            <person name="Gujja S."/>
            <person name="Hansen M."/>
            <person name="Howarth C."/>
            <person name="Imamovic A."/>
            <person name="Larimer J."/>
            <person name="McCowan C."/>
            <person name="Murphy C."/>
            <person name="Neiman D."/>
            <person name="Pearson M."/>
            <person name="Priest M."/>
            <person name="Roberts A."/>
            <person name="Saif S."/>
            <person name="Shea T."/>
            <person name="Sisk P."/>
            <person name="Sykes S."/>
            <person name="Wortman J."/>
            <person name="Nusbaum C."/>
            <person name="Birren B."/>
        </authorList>
    </citation>
    <scope>NUCLEOTIDE SEQUENCE [LARGE SCALE GENOMIC DNA]</scope>
    <source>
        <strain evidence="2 3">ATCC 6055</strain>
    </source>
</reference>
<keyword evidence="1" id="KW-0812">Transmembrane</keyword>
<feature type="transmembrane region" description="Helical" evidence="1">
    <location>
        <begin position="56"/>
        <end position="73"/>
    </location>
</feature>
<organism evidence="2 3">
    <name type="scientific">Enterococcus faecalis ATCC 6055</name>
    <dbReference type="NCBI Taxonomy" id="1169311"/>
    <lineage>
        <taxon>Bacteria</taxon>
        <taxon>Bacillati</taxon>
        <taxon>Bacillota</taxon>
        <taxon>Bacilli</taxon>
        <taxon>Lactobacillales</taxon>
        <taxon>Enterococcaceae</taxon>
        <taxon>Enterococcus</taxon>
    </lineage>
</organism>
<dbReference type="AlphaFoldDB" id="R3KMA6"/>
<feature type="transmembrane region" description="Helical" evidence="1">
    <location>
        <begin position="27"/>
        <end position="44"/>
    </location>
</feature>
<keyword evidence="1" id="KW-0472">Membrane</keyword>
<evidence type="ECO:0000313" key="3">
    <source>
        <dbReference type="Proteomes" id="UP000013638"/>
    </source>
</evidence>
<dbReference type="HOGENOM" id="CLU_177634_0_0_9"/>
<dbReference type="EMBL" id="ASDZ01000015">
    <property type="protein sequence ID" value="EOK14526.1"/>
    <property type="molecule type" value="Genomic_DNA"/>
</dbReference>
<sequence length="96" mass="10763">MDNIVDYVVIIAVIAFQTFAGRIGNRYLGAILPIVFLGFVLYFLVSGNLSLSFKDIVMPVIGTISLICIYAGGEEYRNKKIRKELEKMKAKDLSKK</sequence>